<accession>A0A9P1MCJ8</accession>
<protein>
    <submittedName>
        <fullName evidence="2">Uncharacterized protein</fullName>
    </submittedName>
</protein>
<gene>
    <name evidence="2" type="ORF">PPNO1_LOCUS8022</name>
</gene>
<sequence>MSLAQLAPEVLVDIIAHLGPDFFHRDIRRLTLYKRWYQTAWQVFVRDVRLSSGSLGKLLRPGVHPHPSAAAVLDGLALYTREVSIDLCGFQDWEAARHPAYDVLHAHNKADGRAPDHAAHKLSSYKTERIDEWTAQLNESIGALAAAMRGWRRLHSVKITGNLELSPVRPRTIRSYLTTGPLTRLFSLAQLTSLTSTSPAPRSLGKFQRYGFDVVNAERCHHAPPTELAAERAMEIQAANLAERLTLPRMVRVIYRSNVYSNTVAIDVLTGARSILPKFLPWDAEDDSVTDLFHAGRRRIQQRLIDEFETGQDFLIIRMTTSFFEDSDKCVRRTSHPHYHYHPFTSTPGSSRPLTTHDDGPL</sequence>
<proteinExistence type="predicted"/>
<reference evidence="2" key="1">
    <citation type="submission" date="2022-11" db="EMBL/GenBank/DDBJ databases">
        <authorList>
            <person name="Scott C."/>
            <person name="Bruce N."/>
        </authorList>
    </citation>
    <scope>NUCLEOTIDE SEQUENCE</scope>
</reference>
<feature type="compositionally biased region" description="Polar residues" evidence="1">
    <location>
        <begin position="344"/>
        <end position="354"/>
    </location>
</feature>
<feature type="region of interest" description="Disordered" evidence="1">
    <location>
        <begin position="341"/>
        <end position="362"/>
    </location>
</feature>
<name>A0A9P1MCJ8_9PEZI</name>
<evidence type="ECO:0000313" key="2">
    <source>
        <dbReference type="EMBL" id="CAI4218439.1"/>
    </source>
</evidence>
<dbReference type="EMBL" id="CALLCH030000018">
    <property type="protein sequence ID" value="CAI4218439.1"/>
    <property type="molecule type" value="Genomic_DNA"/>
</dbReference>
<keyword evidence="3" id="KW-1185">Reference proteome</keyword>
<evidence type="ECO:0000313" key="3">
    <source>
        <dbReference type="Proteomes" id="UP000838763"/>
    </source>
</evidence>
<comment type="caution">
    <text evidence="2">The sequence shown here is derived from an EMBL/GenBank/DDBJ whole genome shotgun (WGS) entry which is preliminary data.</text>
</comment>
<dbReference type="AlphaFoldDB" id="A0A9P1MCJ8"/>
<dbReference type="Proteomes" id="UP000838763">
    <property type="component" value="Unassembled WGS sequence"/>
</dbReference>
<dbReference type="OrthoDB" id="3637487at2759"/>
<evidence type="ECO:0000256" key="1">
    <source>
        <dbReference type="SAM" id="MobiDB-lite"/>
    </source>
</evidence>
<organism evidence="2 3">
    <name type="scientific">Parascedosporium putredinis</name>
    <dbReference type="NCBI Taxonomy" id="1442378"/>
    <lineage>
        <taxon>Eukaryota</taxon>
        <taxon>Fungi</taxon>
        <taxon>Dikarya</taxon>
        <taxon>Ascomycota</taxon>
        <taxon>Pezizomycotina</taxon>
        <taxon>Sordariomycetes</taxon>
        <taxon>Hypocreomycetidae</taxon>
        <taxon>Microascales</taxon>
        <taxon>Microascaceae</taxon>
        <taxon>Parascedosporium</taxon>
    </lineage>
</organism>